<dbReference type="EMBL" id="GG671749">
    <property type="protein sequence ID" value="EER18564.1"/>
    <property type="molecule type" value="Genomic_DNA"/>
</dbReference>
<dbReference type="Gene3D" id="1.20.5.190">
    <property type="match status" value="1"/>
</dbReference>
<dbReference type="InterPro" id="IPR000048">
    <property type="entry name" value="IQ_motif_EF-hand-BS"/>
</dbReference>
<reference evidence="1 2" key="1">
    <citation type="submission" date="2008-07" db="EMBL/GenBank/DDBJ databases">
        <authorList>
            <person name="El-Sayed N."/>
            <person name="Caler E."/>
            <person name="Inman J."/>
            <person name="Amedeo P."/>
            <person name="Hass B."/>
            <person name="Wortman J."/>
        </authorList>
    </citation>
    <scope>NUCLEOTIDE SEQUENCE [LARGE SCALE GENOMIC DNA]</scope>
    <source>
        <strain evidence="2">ATCC 50983 / TXsc</strain>
    </source>
</reference>
<dbReference type="Proteomes" id="UP000007800">
    <property type="component" value="Unassembled WGS sequence"/>
</dbReference>
<evidence type="ECO:0000313" key="1">
    <source>
        <dbReference type="EMBL" id="EER18564.1"/>
    </source>
</evidence>
<accession>C5KAA3</accession>
<dbReference type="Pfam" id="PF00612">
    <property type="entry name" value="IQ"/>
    <property type="match status" value="1"/>
</dbReference>
<dbReference type="SMART" id="SM00015">
    <property type="entry name" value="IQ"/>
    <property type="match status" value="2"/>
</dbReference>
<keyword evidence="2" id="KW-1185">Reference proteome</keyword>
<dbReference type="AlphaFoldDB" id="C5KAA3"/>
<dbReference type="GeneID" id="9048527"/>
<dbReference type="OrthoDB" id="190375at2759"/>
<name>C5KAA3_PERM5</name>
<proteinExistence type="predicted"/>
<sequence>MATSTALTDLQLVRPLVDALYSRLFTELQAAEDHYAAEMRAASEIQRIFRGALCRFRYEKVRRAIELIQRVYRGFVTRCEVQALRARRLKDQQLAFFNAQAESIQRVFKGFWSRRYLHDYYAMKRYLLEVVERGERSRTYLQEVADAHLKEQLECPGVYNPPYAKSQPHVLGEVQPKQAPQGDVAPDLVGFVVAREALACYGIQAYEKFLLSTATANVGRQQAIQGPFKTSRQIALLNSRAATNFRSLTSSVRYDKVDKEVRMQKRIAKMTYKGPGFRVMKTHVSRPGPTVQADSLYTAPVEFRSDYTELPKIPGKVQFLTAVESGKSFQDYTAELAQQEVTSEVPRLPPLTPKA</sequence>
<dbReference type="PROSITE" id="PS50096">
    <property type="entry name" value="IQ"/>
    <property type="match status" value="2"/>
</dbReference>
<gene>
    <name evidence="1" type="ORF">Pmar_PMAR008894</name>
</gene>
<dbReference type="InParanoid" id="C5KAA3"/>
<evidence type="ECO:0000313" key="2">
    <source>
        <dbReference type="Proteomes" id="UP000007800"/>
    </source>
</evidence>
<protein>
    <submittedName>
        <fullName evidence="1">Uncharacterized protein</fullName>
    </submittedName>
</protein>
<organism evidence="2">
    <name type="scientific">Perkinsus marinus (strain ATCC 50983 / TXsc)</name>
    <dbReference type="NCBI Taxonomy" id="423536"/>
    <lineage>
        <taxon>Eukaryota</taxon>
        <taxon>Sar</taxon>
        <taxon>Alveolata</taxon>
        <taxon>Perkinsozoa</taxon>
        <taxon>Perkinsea</taxon>
        <taxon>Perkinsida</taxon>
        <taxon>Perkinsidae</taxon>
        <taxon>Perkinsus</taxon>
    </lineage>
</organism>
<dbReference type="RefSeq" id="XP_002786768.1">
    <property type="nucleotide sequence ID" value="XM_002786722.1"/>
</dbReference>